<gene>
    <name evidence="11" type="ORF">S2091_3300</name>
</gene>
<evidence type="ECO:0000256" key="2">
    <source>
        <dbReference type="ARBA" id="ARBA00022448"/>
    </source>
</evidence>
<protein>
    <submittedName>
        <fullName evidence="11">Efflux transporter, RND family, MFP subunit</fullName>
    </submittedName>
</protein>
<dbReference type="EMBL" id="PUGF01000017">
    <property type="protein sequence ID" value="PRC91958.1"/>
    <property type="molecule type" value="Genomic_DNA"/>
</dbReference>
<keyword evidence="12" id="KW-1185">Reference proteome</keyword>
<dbReference type="FunFam" id="2.40.420.20:FF:000006">
    <property type="entry name" value="RND family efflux transporter MFP subunit"/>
    <property type="match status" value="1"/>
</dbReference>
<evidence type="ECO:0000259" key="8">
    <source>
        <dbReference type="Pfam" id="PF25954"/>
    </source>
</evidence>
<evidence type="ECO:0000256" key="1">
    <source>
        <dbReference type="ARBA" id="ARBA00009477"/>
    </source>
</evidence>
<keyword evidence="2" id="KW-0813">Transport</keyword>
<comment type="similarity">
    <text evidence="1">Belongs to the membrane fusion protein (MFP) (TC 8.A.1) family.</text>
</comment>
<dbReference type="Pfam" id="PF25975">
    <property type="entry name" value="CzcB_C"/>
    <property type="match status" value="1"/>
</dbReference>
<dbReference type="GO" id="GO:0046686">
    <property type="term" value="P:response to cadmium ion"/>
    <property type="evidence" value="ECO:0007669"/>
    <property type="project" value="UniProtKB-KW"/>
</dbReference>
<dbReference type="InterPro" id="IPR058649">
    <property type="entry name" value="CzcB_C"/>
</dbReference>
<feature type="transmembrane region" description="Helical" evidence="7">
    <location>
        <begin position="25"/>
        <end position="45"/>
    </location>
</feature>
<name>A0A2S9GW83_9BURK</name>
<feature type="domain" description="CzcB-like barrel-sandwich hybrid" evidence="9">
    <location>
        <begin position="102"/>
        <end position="260"/>
    </location>
</feature>
<evidence type="ECO:0000256" key="3">
    <source>
        <dbReference type="ARBA" id="ARBA00022833"/>
    </source>
</evidence>
<evidence type="ECO:0000256" key="6">
    <source>
        <dbReference type="ARBA" id="ARBA00058766"/>
    </source>
</evidence>
<accession>A0A2S9GW83</accession>
<comment type="caution">
    <text evidence="11">The sequence shown here is derived from an EMBL/GenBank/DDBJ whole genome shotgun (WGS) entry which is preliminary data.</text>
</comment>
<dbReference type="RefSeq" id="WP_105533050.1">
    <property type="nucleotide sequence ID" value="NZ_PUGF01000017.1"/>
</dbReference>
<evidence type="ECO:0000313" key="12">
    <source>
        <dbReference type="Proteomes" id="UP000237839"/>
    </source>
</evidence>
<keyword evidence="5" id="KW-0105">Cadmium resistance</keyword>
<proteinExistence type="inferred from homology"/>
<dbReference type="Gene3D" id="1.10.287.470">
    <property type="entry name" value="Helix hairpin bin"/>
    <property type="match status" value="1"/>
</dbReference>
<feature type="domain" description="CzcB-like C-terminal circularly permuted SH3-like" evidence="10">
    <location>
        <begin position="361"/>
        <end position="416"/>
    </location>
</feature>
<keyword evidence="7" id="KW-1133">Transmembrane helix</keyword>
<dbReference type="InterPro" id="IPR006143">
    <property type="entry name" value="RND_pump_MFP"/>
</dbReference>
<dbReference type="Proteomes" id="UP000237839">
    <property type="component" value="Unassembled WGS sequence"/>
</dbReference>
<dbReference type="GO" id="GO:0022857">
    <property type="term" value="F:transmembrane transporter activity"/>
    <property type="evidence" value="ECO:0007669"/>
    <property type="project" value="InterPro"/>
</dbReference>
<keyword evidence="7" id="KW-0472">Membrane</keyword>
<dbReference type="Pfam" id="PF25954">
    <property type="entry name" value="Beta-barrel_RND_2"/>
    <property type="match status" value="1"/>
</dbReference>
<organism evidence="11 12">
    <name type="scientific">Solimicrobium silvestre</name>
    <dbReference type="NCBI Taxonomy" id="2099400"/>
    <lineage>
        <taxon>Bacteria</taxon>
        <taxon>Pseudomonadati</taxon>
        <taxon>Pseudomonadota</taxon>
        <taxon>Betaproteobacteria</taxon>
        <taxon>Burkholderiales</taxon>
        <taxon>Oxalobacteraceae</taxon>
        <taxon>Solimicrobium</taxon>
    </lineage>
</organism>
<dbReference type="Pfam" id="PF25973">
    <property type="entry name" value="BSH_CzcB"/>
    <property type="match status" value="1"/>
</dbReference>
<dbReference type="InterPro" id="IPR058647">
    <property type="entry name" value="BSH_CzcB-like"/>
</dbReference>
<keyword evidence="3" id="KW-0862">Zinc</keyword>
<keyword evidence="4" id="KW-0170">Cobalt</keyword>
<evidence type="ECO:0000256" key="4">
    <source>
        <dbReference type="ARBA" id="ARBA00023285"/>
    </source>
</evidence>
<dbReference type="SUPFAM" id="SSF111369">
    <property type="entry name" value="HlyD-like secretion proteins"/>
    <property type="match status" value="1"/>
</dbReference>
<dbReference type="OrthoDB" id="9768185at2"/>
<dbReference type="FunFam" id="2.40.30.170:FF:000010">
    <property type="entry name" value="Efflux RND transporter periplasmic adaptor subunit"/>
    <property type="match status" value="1"/>
</dbReference>
<dbReference type="GO" id="GO:0015679">
    <property type="term" value="P:plasma membrane copper ion transport"/>
    <property type="evidence" value="ECO:0007669"/>
    <property type="project" value="TreeGrafter"/>
</dbReference>
<sequence>MNKPADIPSILILKNELAMPTKTKLSIAAAVVALLCGGLIINHFITGKSDAKTNVEVPVAPGTFRPSQSQLDALKILPVQSVSFRDEQITDGTIASNDDTTTPVFSPYSGHVAKLFAKLGDVVNKGAPLMAVEASEFVQGQNDLISAVAGLKTAHAQIKLTETSEQRQHDLYLAKAGALKDWLQSQADLATAQSNLRSAEVALSTVHNRLRILGKSDAEISTLETKPVTQQMNPEAIIRAPIAGTVILRQVGVGQNIQSASGGATNPVYSIANLSTVWLIANVRETDAPHMKIGTPVEVNVLAWPGRVFKAKIAWIAPSIDPNTHRLPVRAEVDNQDGALKPMMFATFRILTGDVATAPGVPQSAIVYEGSNAHVFVAEKDGSLALRPIQTGRVNGDLIEATSGLNAGEKIVTSGALFIDRAAESN</sequence>
<dbReference type="GO" id="GO:0046914">
    <property type="term" value="F:transition metal ion binding"/>
    <property type="evidence" value="ECO:0007669"/>
    <property type="project" value="TreeGrafter"/>
</dbReference>
<dbReference type="GO" id="GO:0060003">
    <property type="term" value="P:copper ion export"/>
    <property type="evidence" value="ECO:0007669"/>
    <property type="project" value="TreeGrafter"/>
</dbReference>
<comment type="function">
    <text evidence="6">CzcA and CzcB together would act in zinc efflux nearly as effectively as the complete czc efflux system (CzcABC). The CzcB protein is thought to funnel zinc cations to the CzcA transport protein.</text>
</comment>
<feature type="domain" description="CusB-like beta-barrel" evidence="8">
    <location>
        <begin position="276"/>
        <end position="350"/>
    </location>
</feature>
<dbReference type="Gene3D" id="2.40.50.100">
    <property type="match status" value="1"/>
</dbReference>
<dbReference type="Gene3D" id="2.40.30.170">
    <property type="match status" value="1"/>
</dbReference>
<dbReference type="AlphaFoldDB" id="A0A2S9GW83"/>
<dbReference type="GO" id="GO:0030288">
    <property type="term" value="C:outer membrane-bounded periplasmic space"/>
    <property type="evidence" value="ECO:0007669"/>
    <property type="project" value="TreeGrafter"/>
</dbReference>
<reference evidence="11 12" key="1">
    <citation type="submission" date="2018-02" db="EMBL/GenBank/DDBJ databases">
        <title>Solimicrobium silvestre gen. nov., sp. nov., isolated from alpine forest soil.</title>
        <authorList>
            <person name="Margesin R."/>
            <person name="Albuquerque L."/>
            <person name="Zhang D.-C."/>
            <person name="Froufe H.J.C."/>
            <person name="Severino R."/>
            <person name="Roxo I."/>
            <person name="Egas C."/>
            <person name="Da Costa M.S."/>
        </authorList>
    </citation>
    <scope>NUCLEOTIDE SEQUENCE [LARGE SCALE GENOMIC DNA]</scope>
    <source>
        <strain evidence="11 12">S20-91</strain>
    </source>
</reference>
<dbReference type="NCBIfam" id="TIGR01730">
    <property type="entry name" value="RND_mfp"/>
    <property type="match status" value="1"/>
</dbReference>
<dbReference type="Gene3D" id="2.40.420.20">
    <property type="match status" value="1"/>
</dbReference>
<keyword evidence="7" id="KW-0812">Transmembrane</keyword>
<dbReference type="PANTHER" id="PTHR30097">
    <property type="entry name" value="CATION EFFLUX SYSTEM PROTEIN CUSB"/>
    <property type="match status" value="1"/>
</dbReference>
<evidence type="ECO:0000259" key="10">
    <source>
        <dbReference type="Pfam" id="PF25975"/>
    </source>
</evidence>
<evidence type="ECO:0000259" key="9">
    <source>
        <dbReference type="Pfam" id="PF25973"/>
    </source>
</evidence>
<dbReference type="InterPro" id="IPR058792">
    <property type="entry name" value="Beta-barrel_RND_2"/>
</dbReference>
<evidence type="ECO:0000256" key="7">
    <source>
        <dbReference type="SAM" id="Phobius"/>
    </source>
</evidence>
<evidence type="ECO:0000256" key="5">
    <source>
        <dbReference type="ARBA" id="ARBA00043263"/>
    </source>
</evidence>
<evidence type="ECO:0000313" key="11">
    <source>
        <dbReference type="EMBL" id="PRC91958.1"/>
    </source>
</evidence>
<dbReference type="PANTHER" id="PTHR30097:SF15">
    <property type="entry name" value="CATION EFFLUX SYSTEM PROTEIN CUSB"/>
    <property type="match status" value="1"/>
</dbReference>
<dbReference type="InterPro" id="IPR051909">
    <property type="entry name" value="MFP_Cation_Efflux"/>
</dbReference>
<dbReference type="GO" id="GO:0016020">
    <property type="term" value="C:membrane"/>
    <property type="evidence" value="ECO:0007669"/>
    <property type="project" value="InterPro"/>
</dbReference>